<dbReference type="Proteomes" id="UP000305709">
    <property type="component" value="Unassembled WGS sequence"/>
</dbReference>
<gene>
    <name evidence="12" type="primary">mch</name>
    <name evidence="13" type="ORF">FHG71_09360</name>
</gene>
<dbReference type="GO" id="GO:0005737">
    <property type="term" value="C:cytoplasm"/>
    <property type="evidence" value="ECO:0007669"/>
    <property type="project" value="UniProtKB-SubCell"/>
</dbReference>
<evidence type="ECO:0000256" key="8">
    <source>
        <dbReference type="ARBA" id="ARBA00022563"/>
    </source>
</evidence>
<comment type="pathway">
    <text evidence="3 12">One-carbon metabolism; formaldehyde degradation; formate from formaldehyde (H(4)MPT route): step 3/5.</text>
</comment>
<evidence type="ECO:0000256" key="7">
    <source>
        <dbReference type="ARBA" id="ARBA00022490"/>
    </source>
</evidence>
<evidence type="ECO:0000256" key="4">
    <source>
        <dbReference type="ARBA" id="ARBA00006902"/>
    </source>
</evidence>
<keyword evidence="14" id="KW-1185">Reference proteome</keyword>
<dbReference type="GO" id="GO:0018759">
    <property type="term" value="F:methenyltetrahydromethanopterin cyclohydrolase activity"/>
    <property type="evidence" value="ECO:0007669"/>
    <property type="project" value="UniProtKB-UniRule"/>
</dbReference>
<sequence length="324" mass="33882">MSVQADPYPLSLNQRAGALADAMIAESRALRLGVARGPAGEVLVDCGHRQPGSFEAGLHLARIALSGLGEVALVPSCDSLLPWSVLVRTSQPWLACLGSQYAGWHLSGPDGVSRMGSGPARALARREPIFEELPHRETADRAVLVLEGDTPPADATDVARACALAPDRVTLLHAPTGSPAGMVQIASRVLECAVQKARGLAFPMEDIQDAMGCGPVGLPHPDTRLAMGRANDAIIYAGRAHLLVTGEAGRARELARALPSCTASDWGRSFAEVFASVDGNFAHIDAGLFSPAEILVTALKTGETFTAGRAEPERLRAGQGLVPL</sequence>
<evidence type="ECO:0000256" key="2">
    <source>
        <dbReference type="ARBA" id="ARBA00004496"/>
    </source>
</evidence>
<dbReference type="Gene3D" id="3.10.340.11">
    <property type="entry name" value="Methenyltetrahydromethanopterin Cyclohydrolase, Chain A, domain 1"/>
    <property type="match status" value="1"/>
</dbReference>
<keyword evidence="9 12" id="KW-0378">Hydrolase</keyword>
<comment type="catalytic activity">
    <reaction evidence="11 12">
        <text>5,10-methenyl-5,6,7,8-tetrahydromethanopterin + H2O = N(5)-formyl-5,6,7,8-tetrahydromethanopterin + H(+)</text>
        <dbReference type="Rhea" id="RHEA:19053"/>
        <dbReference type="ChEBI" id="CHEBI:15377"/>
        <dbReference type="ChEBI" id="CHEBI:15378"/>
        <dbReference type="ChEBI" id="CHEBI:58018"/>
        <dbReference type="ChEBI" id="CHEBI:58337"/>
        <dbReference type="EC" id="3.5.4.27"/>
    </reaction>
</comment>
<reference evidence="13 14" key="1">
    <citation type="submission" date="2019-06" db="EMBL/GenBank/DDBJ databases">
        <authorList>
            <person name="Jiang L."/>
        </authorList>
    </citation>
    <scope>NUCLEOTIDE SEQUENCE [LARGE SCALE GENOMIC DNA]</scope>
    <source>
        <strain evidence="13 14">YIM 48858</strain>
    </source>
</reference>
<comment type="similarity">
    <text evidence="4 12">Belongs to the MCH family.</text>
</comment>
<dbReference type="Pfam" id="PF02289">
    <property type="entry name" value="MCH"/>
    <property type="match status" value="1"/>
</dbReference>
<keyword evidence="7 12" id="KW-0963">Cytoplasm</keyword>
<protein>
    <recommendedName>
        <fullName evidence="6 12">Methenyltetrahydromethanopterin cyclohydrolase</fullName>
        <ecNumber evidence="5 12">3.5.4.27</ecNumber>
    </recommendedName>
    <alternativeName>
        <fullName evidence="10 12">Methenyl-H4MPT cyclohydrolase</fullName>
    </alternativeName>
</protein>
<evidence type="ECO:0000256" key="9">
    <source>
        <dbReference type="ARBA" id="ARBA00022801"/>
    </source>
</evidence>
<comment type="function">
    <text evidence="1 12">Catalyzes the hydrolysis of methenyl-H(4)MPT(+) to 5-formyl-H(4)MPT.</text>
</comment>
<evidence type="ECO:0000256" key="10">
    <source>
        <dbReference type="ARBA" id="ARBA00030468"/>
    </source>
</evidence>
<organism evidence="13 14">
    <name type="scientific">Rubellimicrobium roseum</name>
    <dbReference type="NCBI Taxonomy" id="687525"/>
    <lineage>
        <taxon>Bacteria</taxon>
        <taxon>Pseudomonadati</taxon>
        <taxon>Pseudomonadota</taxon>
        <taxon>Alphaproteobacteria</taxon>
        <taxon>Rhodobacterales</taxon>
        <taxon>Roseobacteraceae</taxon>
        <taxon>Rubellimicrobium</taxon>
    </lineage>
</organism>
<dbReference type="GO" id="GO:0046294">
    <property type="term" value="P:formaldehyde catabolic process"/>
    <property type="evidence" value="ECO:0007669"/>
    <property type="project" value="UniProtKB-UniRule"/>
</dbReference>
<proteinExistence type="inferred from homology"/>
<dbReference type="InterPro" id="IPR003209">
    <property type="entry name" value="METHMP_CycHdrlase"/>
</dbReference>
<dbReference type="AlphaFoldDB" id="A0A5C4NBZ4"/>
<dbReference type="Gene3D" id="3.30.1030.10">
    <property type="entry name" value="Methenyltetrahydromethanopterin Cyclohydrolase, Chain A, domain 2"/>
    <property type="match status" value="1"/>
</dbReference>
<dbReference type="OrthoDB" id="241529at2"/>
<accession>A0A5C4NBZ4</accession>
<evidence type="ECO:0000256" key="6">
    <source>
        <dbReference type="ARBA" id="ARBA00020597"/>
    </source>
</evidence>
<dbReference type="SUPFAM" id="SSF56199">
    <property type="entry name" value="Methenyltetrahydromethanopterin cyclohydrolase"/>
    <property type="match status" value="1"/>
</dbReference>
<dbReference type="GO" id="GO:0006730">
    <property type="term" value="P:one-carbon metabolic process"/>
    <property type="evidence" value="ECO:0007669"/>
    <property type="project" value="UniProtKB-UniRule"/>
</dbReference>
<evidence type="ECO:0000256" key="5">
    <source>
        <dbReference type="ARBA" id="ARBA00012765"/>
    </source>
</evidence>
<comment type="caution">
    <text evidence="13">The sequence shown here is derived from an EMBL/GenBank/DDBJ whole genome shotgun (WGS) entry which is preliminary data.</text>
</comment>
<name>A0A5C4NBZ4_9RHOB</name>
<evidence type="ECO:0000256" key="3">
    <source>
        <dbReference type="ARBA" id="ARBA00005087"/>
    </source>
</evidence>
<evidence type="ECO:0000256" key="12">
    <source>
        <dbReference type="HAMAP-Rule" id="MF_00486"/>
    </source>
</evidence>
<evidence type="ECO:0000313" key="13">
    <source>
        <dbReference type="EMBL" id="TNC72261.1"/>
    </source>
</evidence>
<evidence type="ECO:0000256" key="11">
    <source>
        <dbReference type="ARBA" id="ARBA00048684"/>
    </source>
</evidence>
<dbReference type="HAMAP" id="MF_00486">
    <property type="entry name" value="McH"/>
    <property type="match status" value="1"/>
</dbReference>
<comment type="subcellular location">
    <subcellularLocation>
        <location evidence="2 12">Cytoplasm</location>
    </subcellularLocation>
</comment>
<dbReference type="UniPathway" id="UPA00562">
    <property type="reaction ID" value="UER00703"/>
</dbReference>
<evidence type="ECO:0000313" key="14">
    <source>
        <dbReference type="Proteomes" id="UP000305709"/>
    </source>
</evidence>
<dbReference type="NCBIfam" id="TIGR03120">
    <property type="entry name" value="one_C_mch"/>
    <property type="match status" value="1"/>
</dbReference>
<keyword evidence="8 12" id="KW-0554">One-carbon metabolism</keyword>
<evidence type="ECO:0000256" key="1">
    <source>
        <dbReference type="ARBA" id="ARBA00004058"/>
    </source>
</evidence>
<dbReference type="EC" id="3.5.4.27" evidence="5 12"/>
<dbReference type="EMBL" id="VDFV01000009">
    <property type="protein sequence ID" value="TNC72261.1"/>
    <property type="molecule type" value="Genomic_DNA"/>
</dbReference>